<feature type="region of interest" description="Disordered" evidence="1">
    <location>
        <begin position="312"/>
        <end position="362"/>
    </location>
</feature>
<dbReference type="InterPro" id="IPR010359">
    <property type="entry name" value="IrrE_HExxH"/>
</dbReference>
<protein>
    <submittedName>
        <fullName evidence="4">Uncharacterized protein</fullName>
    </submittedName>
</protein>
<gene>
    <name evidence="4" type="ORF">SAMN06296429_108187</name>
</gene>
<dbReference type="Proteomes" id="UP000192634">
    <property type="component" value="Unassembled WGS sequence"/>
</dbReference>
<dbReference type="Gene3D" id="1.10.10.2910">
    <property type="match status" value="1"/>
</dbReference>
<proteinExistence type="predicted"/>
<feature type="domain" description="N-terminal" evidence="3">
    <location>
        <begin position="33"/>
        <end position="111"/>
    </location>
</feature>
<evidence type="ECO:0000313" key="4">
    <source>
        <dbReference type="EMBL" id="SMC74464.1"/>
    </source>
</evidence>
<dbReference type="OrthoDB" id="7605626at2"/>
<organism evidence="4 5">
    <name type="scientific">Janibacter indicus</name>
    <dbReference type="NCBI Taxonomy" id="857417"/>
    <lineage>
        <taxon>Bacteria</taxon>
        <taxon>Bacillati</taxon>
        <taxon>Actinomycetota</taxon>
        <taxon>Actinomycetes</taxon>
        <taxon>Micrococcales</taxon>
        <taxon>Intrasporangiaceae</taxon>
        <taxon>Janibacter</taxon>
    </lineage>
</organism>
<dbReference type="GO" id="GO:0003697">
    <property type="term" value="F:single-stranded DNA binding"/>
    <property type="evidence" value="ECO:0007669"/>
    <property type="project" value="InterPro"/>
</dbReference>
<accession>A0A1W2BNQ1</accession>
<dbReference type="InterPro" id="IPR013610">
    <property type="entry name" value="ArdC_N"/>
</dbReference>
<evidence type="ECO:0000256" key="1">
    <source>
        <dbReference type="SAM" id="MobiDB-lite"/>
    </source>
</evidence>
<sequence>MATREEARQKREARLDELHETLTGAVEQLITGEDWADALRFAARFRSRSFNNTLLIWKQHEANYAAGKVASPFPTYVAGAGQWQKMGRHILKGQKHYGILAPFKARFATATPKDPDSWRRLGRYEKPKPGEAVRTRMVGVVPARVFDVAQTGGDPIPKAPEPTLLQGEAPEGLWEGLAGQVQAAGYELMRVPHEGMIDGANGRTNFTDRSVAVRENMDAASQVKTLAHELGHVLMHSPDQEEARQHRGIAEVEAESVALMVGAAHGMDTSDYTIPYVSGWAATVDGTEPVEVVKATGERVRRVAIDILDGLDTVRLPDGTPPGLAKDGPARTSAGRERTPQQSAGPDTARRPASTARPERRL</sequence>
<evidence type="ECO:0000313" key="5">
    <source>
        <dbReference type="Proteomes" id="UP000192634"/>
    </source>
</evidence>
<evidence type="ECO:0000259" key="3">
    <source>
        <dbReference type="Pfam" id="PF08401"/>
    </source>
</evidence>
<dbReference type="EMBL" id="FWXN01000008">
    <property type="protein sequence ID" value="SMC74464.1"/>
    <property type="molecule type" value="Genomic_DNA"/>
</dbReference>
<dbReference type="RefSeq" id="WP_075866902.1">
    <property type="nucleotide sequence ID" value="NZ_FWXN01000008.1"/>
</dbReference>
<reference evidence="4 5" key="1">
    <citation type="submission" date="2017-04" db="EMBL/GenBank/DDBJ databases">
        <authorList>
            <person name="Afonso C.L."/>
            <person name="Miller P.J."/>
            <person name="Scott M.A."/>
            <person name="Spackman E."/>
            <person name="Goraichik I."/>
            <person name="Dimitrov K.M."/>
            <person name="Suarez D.L."/>
            <person name="Swayne D.E."/>
        </authorList>
    </citation>
    <scope>NUCLEOTIDE SEQUENCE [LARGE SCALE GENOMIC DNA]</scope>
    <source>
        <strain evidence="4 5">CGMCC 1.12511</strain>
    </source>
</reference>
<evidence type="ECO:0000259" key="2">
    <source>
        <dbReference type="Pfam" id="PF06114"/>
    </source>
</evidence>
<dbReference type="Pfam" id="PF08401">
    <property type="entry name" value="ArdcN"/>
    <property type="match status" value="1"/>
</dbReference>
<feature type="domain" description="IrrE N-terminal-like" evidence="2">
    <location>
        <begin position="208"/>
        <end position="271"/>
    </location>
</feature>
<dbReference type="AlphaFoldDB" id="A0A1W2BNQ1"/>
<dbReference type="Pfam" id="PF06114">
    <property type="entry name" value="Peptidase_M78"/>
    <property type="match status" value="1"/>
</dbReference>
<name>A0A1W2BNQ1_9MICO</name>